<evidence type="ECO:0000313" key="2">
    <source>
        <dbReference type="Proteomes" id="UP000694941"/>
    </source>
</evidence>
<sequence length="242" mass="27473">MMGTTTNFWMAESDVQPILQRALLALLDSKPEKPIEFLINHFQKEGEKTNLVTQAAHLLESIKSHHPATEERLLQAYNIISQYRVQKEVQGLTGDIYTDLLGQLLHGFPDSYVDKLLQKLRCHSDEYIPFLVFRAGVLTTLLLKECIQEAQELFKQLDTEGKRHITRSLGDCALTQLCTALTATANDPFSTLEMAVSLEVSQLCRTFDEEVKNVTTWDSLMTENEFVSEAVDVFLHQVPSTR</sequence>
<dbReference type="GeneID" id="106460356"/>
<protein>
    <submittedName>
        <fullName evidence="3">Tubulin polyglutamylase complex subunit 1-like isoform X1</fullName>
    </submittedName>
</protein>
<dbReference type="Proteomes" id="UP000694941">
    <property type="component" value="Unplaced"/>
</dbReference>
<dbReference type="InterPro" id="IPR011992">
    <property type="entry name" value="EF-hand-dom_pair"/>
</dbReference>
<dbReference type="PANTHER" id="PTHR31932:SF2">
    <property type="entry name" value="TUBULIN POLYGLUTAMYLASE COMPLEX SUBUNIT 1"/>
    <property type="match status" value="1"/>
</dbReference>
<name>A0ABM1SGK6_LIMPO</name>
<dbReference type="InterPro" id="IPR039235">
    <property type="entry name" value="TPGS1"/>
</dbReference>
<evidence type="ECO:0000313" key="3">
    <source>
        <dbReference type="RefSeq" id="XP_022242761.1"/>
    </source>
</evidence>
<dbReference type="RefSeq" id="XP_022242761.1">
    <property type="nucleotide sequence ID" value="XM_022387053.1"/>
</dbReference>
<dbReference type="Pfam" id="PF24480">
    <property type="entry name" value="TPGS1_C"/>
    <property type="match status" value="1"/>
</dbReference>
<accession>A0ABM1SGK6</accession>
<dbReference type="SUPFAM" id="SSF47391">
    <property type="entry name" value="Dimerization-anchoring domain of cAMP-dependent PK regulatory subunit"/>
    <property type="match status" value="1"/>
</dbReference>
<organism evidence="2 3">
    <name type="scientific">Limulus polyphemus</name>
    <name type="common">Atlantic horseshoe crab</name>
    <dbReference type="NCBI Taxonomy" id="6850"/>
    <lineage>
        <taxon>Eukaryota</taxon>
        <taxon>Metazoa</taxon>
        <taxon>Ecdysozoa</taxon>
        <taxon>Arthropoda</taxon>
        <taxon>Chelicerata</taxon>
        <taxon>Merostomata</taxon>
        <taxon>Xiphosura</taxon>
        <taxon>Limulidae</taxon>
        <taxon>Limulus</taxon>
    </lineage>
</organism>
<proteinExistence type="predicted"/>
<evidence type="ECO:0000259" key="1">
    <source>
        <dbReference type="Pfam" id="PF24480"/>
    </source>
</evidence>
<dbReference type="InterPro" id="IPR057632">
    <property type="entry name" value="TPGS1_C"/>
</dbReference>
<gene>
    <name evidence="3" type="primary">LOC106460356</name>
</gene>
<keyword evidence="2" id="KW-1185">Reference proteome</keyword>
<feature type="domain" description="Tubulin polyglutamylase complex subunit 1-like C-terminal" evidence="1">
    <location>
        <begin position="48"/>
        <end position="238"/>
    </location>
</feature>
<dbReference type="Gene3D" id="1.20.890.10">
    <property type="entry name" value="cAMP-dependent protein kinase regulatory subunit, dimerization-anchoring domain"/>
    <property type="match status" value="1"/>
</dbReference>
<dbReference type="SUPFAM" id="SSF47473">
    <property type="entry name" value="EF-hand"/>
    <property type="match status" value="1"/>
</dbReference>
<dbReference type="PANTHER" id="PTHR31932">
    <property type="entry name" value="TUBULIN POLYGLUTAMYLASE COMPLEX SUBUNIT 1"/>
    <property type="match status" value="1"/>
</dbReference>
<reference evidence="3" key="1">
    <citation type="submission" date="2025-08" db="UniProtKB">
        <authorList>
            <consortium name="RefSeq"/>
        </authorList>
    </citation>
    <scope>IDENTIFICATION</scope>
    <source>
        <tissue evidence="3">Muscle</tissue>
    </source>
</reference>